<dbReference type="InterPro" id="IPR045584">
    <property type="entry name" value="Pilin-like"/>
</dbReference>
<evidence type="ECO:0000313" key="2">
    <source>
        <dbReference type="EMBL" id="TWU66152.1"/>
    </source>
</evidence>
<evidence type="ECO:0008006" key="4">
    <source>
        <dbReference type="Google" id="ProtNLM"/>
    </source>
</evidence>
<dbReference type="Gene3D" id="3.30.700.10">
    <property type="entry name" value="Glycoprotein, Type 4 Pilin"/>
    <property type="match status" value="1"/>
</dbReference>
<reference evidence="2 3" key="1">
    <citation type="submission" date="2019-02" db="EMBL/GenBank/DDBJ databases">
        <title>Deep-cultivation of Planctomycetes and their phenomic and genomic characterization uncovers novel biology.</title>
        <authorList>
            <person name="Wiegand S."/>
            <person name="Jogler M."/>
            <person name="Boedeker C."/>
            <person name="Pinto D."/>
            <person name="Vollmers J."/>
            <person name="Rivas-Marin E."/>
            <person name="Kohn T."/>
            <person name="Peeters S.H."/>
            <person name="Heuer A."/>
            <person name="Rast P."/>
            <person name="Oberbeckmann S."/>
            <person name="Bunk B."/>
            <person name="Jeske O."/>
            <person name="Meyerdierks A."/>
            <person name="Storesund J.E."/>
            <person name="Kallscheuer N."/>
            <person name="Luecker S."/>
            <person name="Lage O.M."/>
            <person name="Pohl T."/>
            <person name="Merkel B.J."/>
            <person name="Hornburger P."/>
            <person name="Mueller R.-W."/>
            <person name="Bruemmer F."/>
            <person name="Labrenz M."/>
            <person name="Spormann A.M."/>
            <person name="Op Den Camp H."/>
            <person name="Overmann J."/>
            <person name="Amann R."/>
            <person name="Jetten M.S.M."/>
            <person name="Mascher T."/>
            <person name="Medema M.H."/>
            <person name="Devos D.P."/>
            <person name="Kaster A.-K."/>
            <person name="Ovreas L."/>
            <person name="Rohde M."/>
            <person name="Galperin M.Y."/>
            <person name="Jogler C."/>
        </authorList>
    </citation>
    <scope>NUCLEOTIDE SEQUENCE [LARGE SCALE GENOMIC DNA]</scope>
    <source>
        <strain evidence="2 3">V7</strain>
    </source>
</reference>
<dbReference type="InterPro" id="IPR012902">
    <property type="entry name" value="N_methyl_site"/>
</dbReference>
<dbReference type="RefSeq" id="WP_146412761.1">
    <property type="nucleotide sequence ID" value="NZ_SJPZ01000001.1"/>
</dbReference>
<organism evidence="2 3">
    <name type="scientific">Crateriforma conspicua</name>
    <dbReference type="NCBI Taxonomy" id="2527996"/>
    <lineage>
        <taxon>Bacteria</taxon>
        <taxon>Pseudomonadati</taxon>
        <taxon>Planctomycetota</taxon>
        <taxon>Planctomycetia</taxon>
        <taxon>Planctomycetales</taxon>
        <taxon>Planctomycetaceae</taxon>
        <taxon>Crateriforma</taxon>
    </lineage>
</organism>
<sequence>MSIHASRPKHRRAFTLVEIMVVMVLLMLLAGIGLPAIKQTLKDQKESQTSRQVVAYLTTARDRAIATGRPVGVVIERAGTTDPFARSYSTRLRMTNGVPSYGGESPDTRCVIIHDEFQFSQPNLPNSGSNKRFPASNTDRAPFNACLFRQEENPLLRLSVRYLRAGNISAAPIKPGDLISFEGSRPVRILAIDYSDPNDLDLASYGPITPPWDPNNFNYPKWNYLPPPDGDGSYIKVRFDSRSFVEIGGASSPTFELPTGAVNATADNTWRASRFQIFRQPSPSQTSPMNLMKGMAIDLNFSGTATYSGGLPAGIEFSPYFIDATAGNVAMNSTDPNNPITFLNIAIVFAPDGSVQSVGSAMPGAAPYAFNERRPTGQIFFLLGKTDGIRPDDPFSTEDRAVSNILDGDSVWIVINPSNGNVAVSPIASTRPVDPNLTIEQNMANAALVARTYAFNSDTLEDL</sequence>
<protein>
    <recommendedName>
        <fullName evidence="4">Major pilin subunit</fullName>
    </recommendedName>
</protein>
<dbReference type="AlphaFoldDB" id="A0A5C6FSW7"/>
<dbReference type="OrthoDB" id="270125at2"/>
<dbReference type="EMBL" id="SJPZ01000001">
    <property type="protein sequence ID" value="TWU66152.1"/>
    <property type="molecule type" value="Genomic_DNA"/>
</dbReference>
<dbReference type="Pfam" id="PF07963">
    <property type="entry name" value="N_methyl"/>
    <property type="match status" value="1"/>
</dbReference>
<dbReference type="Proteomes" id="UP000316476">
    <property type="component" value="Unassembled WGS sequence"/>
</dbReference>
<proteinExistence type="predicted"/>
<dbReference type="SUPFAM" id="SSF54523">
    <property type="entry name" value="Pili subunits"/>
    <property type="match status" value="1"/>
</dbReference>
<keyword evidence="1" id="KW-0472">Membrane</keyword>
<gene>
    <name evidence="2" type="ORF">V7x_17100</name>
</gene>
<feature type="transmembrane region" description="Helical" evidence="1">
    <location>
        <begin position="12"/>
        <end position="37"/>
    </location>
</feature>
<keyword evidence="1" id="KW-1133">Transmembrane helix</keyword>
<name>A0A5C6FSW7_9PLAN</name>
<comment type="caution">
    <text evidence="2">The sequence shown here is derived from an EMBL/GenBank/DDBJ whole genome shotgun (WGS) entry which is preliminary data.</text>
</comment>
<evidence type="ECO:0000256" key="1">
    <source>
        <dbReference type="SAM" id="Phobius"/>
    </source>
</evidence>
<keyword evidence="1" id="KW-0812">Transmembrane</keyword>
<accession>A0A5C6FSW7</accession>
<evidence type="ECO:0000313" key="3">
    <source>
        <dbReference type="Proteomes" id="UP000316476"/>
    </source>
</evidence>